<dbReference type="Pfam" id="PF00430">
    <property type="entry name" value="ATP-synt_B"/>
    <property type="match status" value="1"/>
</dbReference>
<protein>
    <recommendedName>
        <fullName evidence="13">ATP synthase subunit b</fullName>
    </recommendedName>
    <alternativeName>
        <fullName evidence="13">ATP synthase F(0) sector subunit b</fullName>
    </alternativeName>
    <alternativeName>
        <fullName evidence="13">ATPase subunit I</fullName>
    </alternativeName>
    <alternativeName>
        <fullName evidence="13">F-type ATPase subunit b</fullName>
        <shortName evidence="13">F-ATPase subunit b</shortName>
    </alternativeName>
</protein>
<dbReference type="CDD" id="cd06503">
    <property type="entry name" value="ATP-synt_Fo_b"/>
    <property type="match status" value="1"/>
</dbReference>
<keyword evidence="9 13" id="KW-0472">Membrane</keyword>
<accession>A0A7G9W909</accession>
<evidence type="ECO:0000256" key="11">
    <source>
        <dbReference type="ARBA" id="ARBA00025198"/>
    </source>
</evidence>
<dbReference type="HAMAP" id="MF_01398">
    <property type="entry name" value="ATP_synth_b_bprime"/>
    <property type="match status" value="1"/>
</dbReference>
<keyword evidence="10 13" id="KW-0066">ATP synthesis</keyword>
<dbReference type="GO" id="GO:0046961">
    <property type="term" value="F:proton-transporting ATPase activity, rotational mechanism"/>
    <property type="evidence" value="ECO:0007669"/>
    <property type="project" value="TreeGrafter"/>
</dbReference>
<dbReference type="RefSeq" id="WP_213165536.1">
    <property type="nucleotide sequence ID" value="NZ_CP058559.1"/>
</dbReference>
<evidence type="ECO:0000313" key="16">
    <source>
        <dbReference type="EMBL" id="QNO15171.1"/>
    </source>
</evidence>
<evidence type="ECO:0000256" key="7">
    <source>
        <dbReference type="ARBA" id="ARBA00022989"/>
    </source>
</evidence>
<keyword evidence="17" id="KW-1185">Reference proteome</keyword>
<dbReference type="Gene3D" id="1.20.5.620">
    <property type="entry name" value="F1F0 ATP synthase subunit B, membrane domain"/>
    <property type="match status" value="1"/>
</dbReference>
<dbReference type="SUPFAM" id="SSF81573">
    <property type="entry name" value="F1F0 ATP synthase subunit B, membrane domain"/>
    <property type="match status" value="1"/>
</dbReference>
<evidence type="ECO:0000256" key="2">
    <source>
        <dbReference type="ARBA" id="ARBA00022448"/>
    </source>
</evidence>
<dbReference type="InterPro" id="IPR028987">
    <property type="entry name" value="ATP_synth_B-like_membr_sf"/>
</dbReference>
<dbReference type="NCBIfam" id="TIGR01144">
    <property type="entry name" value="ATP_synt_b"/>
    <property type="match status" value="1"/>
</dbReference>
<dbReference type="GO" id="GO:0012505">
    <property type="term" value="C:endomembrane system"/>
    <property type="evidence" value="ECO:0007669"/>
    <property type="project" value="UniProtKB-SubCell"/>
</dbReference>
<evidence type="ECO:0000256" key="13">
    <source>
        <dbReference type="HAMAP-Rule" id="MF_01398"/>
    </source>
</evidence>
<evidence type="ECO:0000256" key="15">
    <source>
        <dbReference type="SAM" id="Coils"/>
    </source>
</evidence>
<evidence type="ECO:0000256" key="3">
    <source>
        <dbReference type="ARBA" id="ARBA00022475"/>
    </source>
</evidence>
<keyword evidence="2 13" id="KW-0813">Transport</keyword>
<feature type="transmembrane region" description="Helical" evidence="13">
    <location>
        <begin position="6"/>
        <end position="28"/>
    </location>
</feature>
<dbReference type="EMBL" id="CP058559">
    <property type="protein sequence ID" value="QNO15171.1"/>
    <property type="molecule type" value="Genomic_DNA"/>
</dbReference>
<evidence type="ECO:0000256" key="12">
    <source>
        <dbReference type="ARBA" id="ARBA00037847"/>
    </source>
</evidence>
<evidence type="ECO:0000256" key="10">
    <source>
        <dbReference type="ARBA" id="ARBA00023310"/>
    </source>
</evidence>
<comment type="function">
    <text evidence="11 13">F(1)F(0) ATP synthase produces ATP from ADP in the presence of a proton or sodium gradient. F-type ATPases consist of two structural domains, F(1) containing the extramembraneous catalytic core and F(0) containing the membrane proton channel, linked together by a central stalk and a peripheral stalk. During catalysis, ATP synthesis in the catalytic domain of F(1) is coupled via a rotary mechanism of the central stalk subunits to proton translocation.</text>
</comment>
<comment type="similarity">
    <text evidence="1 13 14">Belongs to the ATPase B chain family.</text>
</comment>
<feature type="coiled-coil region" evidence="15">
    <location>
        <begin position="46"/>
        <end position="124"/>
    </location>
</feature>
<dbReference type="InterPro" id="IPR050059">
    <property type="entry name" value="ATP_synthase_B_chain"/>
</dbReference>
<evidence type="ECO:0000256" key="4">
    <source>
        <dbReference type="ARBA" id="ARBA00022547"/>
    </source>
</evidence>
<dbReference type="InterPro" id="IPR005864">
    <property type="entry name" value="ATP_synth_F0_bsu_bac"/>
</dbReference>
<comment type="function">
    <text evidence="13">Component of the F(0) channel, it forms part of the peripheral stalk, linking F(1) to F(0).</text>
</comment>
<keyword evidence="5 13" id="KW-0812">Transmembrane</keyword>
<evidence type="ECO:0000256" key="5">
    <source>
        <dbReference type="ARBA" id="ARBA00022692"/>
    </source>
</evidence>
<evidence type="ECO:0000256" key="6">
    <source>
        <dbReference type="ARBA" id="ARBA00022781"/>
    </source>
</evidence>
<organism evidence="16 17">
    <name type="scientific">Alkalicella caledoniensis</name>
    <dbReference type="NCBI Taxonomy" id="2731377"/>
    <lineage>
        <taxon>Bacteria</taxon>
        <taxon>Bacillati</taxon>
        <taxon>Bacillota</taxon>
        <taxon>Clostridia</taxon>
        <taxon>Eubacteriales</taxon>
        <taxon>Proteinivoracaceae</taxon>
        <taxon>Alkalicella</taxon>
    </lineage>
</organism>
<keyword evidence="7 13" id="KW-1133">Transmembrane helix</keyword>
<name>A0A7G9W909_ALKCA</name>
<sequence length="167" mass="18989">MLDLDIGRIIIITINIIALFLILRWLLFKPVTEVLDKRTEKIRSDLDMAKNNREEADKLKEELNNRLENAKGEAKTIIDSAVAKGLEERAEIVREAKIEADKIIQRAKNEIELERNKAITYLKEEVAVLASMIASKAVEDSISPKKSAELINGVIEGMGESYEKYHR</sequence>
<keyword evidence="3 13" id="KW-1003">Cell membrane</keyword>
<comment type="subunit">
    <text evidence="13">F-type ATPases have 2 components, F(1) - the catalytic core - and F(0) - the membrane proton channel. F(1) has five subunits: alpha(3), beta(3), gamma(1), delta(1), epsilon(1). F(0) has three main subunits: a(1), b(2) and c(10-14). The alpha and beta chains form an alternating ring which encloses part of the gamma chain. F(1) is attached to F(0) by a central stalk formed by the gamma and epsilon chains, while a peripheral stalk is formed by the delta and b chains.</text>
</comment>
<keyword evidence="15" id="KW-0175">Coiled coil</keyword>
<proteinExistence type="inferred from homology"/>
<comment type="subcellular location">
    <subcellularLocation>
        <location evidence="13">Cell membrane</location>
        <topology evidence="13">Single-pass membrane protein</topology>
    </subcellularLocation>
    <subcellularLocation>
        <location evidence="12">Endomembrane system</location>
        <topology evidence="12">Single-pass membrane protein</topology>
    </subcellularLocation>
</comment>
<dbReference type="GO" id="GO:0005886">
    <property type="term" value="C:plasma membrane"/>
    <property type="evidence" value="ECO:0007669"/>
    <property type="project" value="UniProtKB-SubCell"/>
</dbReference>
<dbReference type="Proteomes" id="UP000516160">
    <property type="component" value="Chromosome"/>
</dbReference>
<reference evidence="16 17" key="1">
    <citation type="submission" date="2020-07" db="EMBL/GenBank/DDBJ databases">
        <title>Alkalicella. sp. LB2 genome.</title>
        <authorList>
            <person name="Postec A."/>
            <person name="Quemeneur M."/>
        </authorList>
    </citation>
    <scope>NUCLEOTIDE SEQUENCE [LARGE SCALE GENOMIC DNA]</scope>
    <source>
        <strain evidence="16 17">LB2</strain>
    </source>
</reference>
<gene>
    <name evidence="13 16" type="primary">atpF</name>
    <name evidence="16" type="ORF">HYG86_10555</name>
</gene>
<keyword evidence="6 13" id="KW-0375">Hydrogen ion transport</keyword>
<dbReference type="PANTHER" id="PTHR33445:SF1">
    <property type="entry name" value="ATP SYNTHASE SUBUNIT B"/>
    <property type="match status" value="1"/>
</dbReference>
<dbReference type="GO" id="GO:0046933">
    <property type="term" value="F:proton-transporting ATP synthase activity, rotational mechanism"/>
    <property type="evidence" value="ECO:0007669"/>
    <property type="project" value="UniProtKB-UniRule"/>
</dbReference>
<evidence type="ECO:0000256" key="14">
    <source>
        <dbReference type="RuleBase" id="RU003848"/>
    </source>
</evidence>
<keyword evidence="8 13" id="KW-0406">Ion transport</keyword>
<dbReference type="KEGG" id="acae:HYG86_10555"/>
<dbReference type="GO" id="GO:0045259">
    <property type="term" value="C:proton-transporting ATP synthase complex"/>
    <property type="evidence" value="ECO:0007669"/>
    <property type="project" value="UniProtKB-KW"/>
</dbReference>
<evidence type="ECO:0000256" key="8">
    <source>
        <dbReference type="ARBA" id="ARBA00023065"/>
    </source>
</evidence>
<evidence type="ECO:0000256" key="1">
    <source>
        <dbReference type="ARBA" id="ARBA00005513"/>
    </source>
</evidence>
<evidence type="ECO:0000256" key="9">
    <source>
        <dbReference type="ARBA" id="ARBA00023136"/>
    </source>
</evidence>
<dbReference type="PANTHER" id="PTHR33445">
    <property type="entry name" value="ATP SYNTHASE SUBUNIT B', CHLOROPLASTIC"/>
    <property type="match status" value="1"/>
</dbReference>
<keyword evidence="4 13" id="KW-0138">CF(0)</keyword>
<dbReference type="AlphaFoldDB" id="A0A7G9W909"/>
<evidence type="ECO:0000313" key="17">
    <source>
        <dbReference type="Proteomes" id="UP000516160"/>
    </source>
</evidence>
<dbReference type="InterPro" id="IPR002146">
    <property type="entry name" value="ATP_synth_b/b'su_bac/chlpt"/>
</dbReference>